<protein>
    <submittedName>
        <fullName evidence="1">Uncharacterized protein</fullName>
    </submittedName>
</protein>
<evidence type="ECO:0000313" key="1">
    <source>
        <dbReference type="EMBL" id="KKM83235.1"/>
    </source>
</evidence>
<reference evidence="1" key="1">
    <citation type="journal article" date="2015" name="Nature">
        <title>Complex archaea that bridge the gap between prokaryotes and eukaryotes.</title>
        <authorList>
            <person name="Spang A."/>
            <person name="Saw J.H."/>
            <person name="Jorgensen S.L."/>
            <person name="Zaremba-Niedzwiedzka K."/>
            <person name="Martijn J."/>
            <person name="Lind A.E."/>
            <person name="van Eijk R."/>
            <person name="Schleper C."/>
            <person name="Guy L."/>
            <person name="Ettema T.J."/>
        </authorList>
    </citation>
    <scope>NUCLEOTIDE SEQUENCE</scope>
</reference>
<dbReference type="AlphaFoldDB" id="A0A0F9N348"/>
<proteinExistence type="predicted"/>
<dbReference type="EMBL" id="LAZR01007744">
    <property type="protein sequence ID" value="KKM83235.1"/>
    <property type="molecule type" value="Genomic_DNA"/>
</dbReference>
<sequence length="68" mass="7783">MKSYPCRVSCNQGVVKILSVQTNKYVLLPIDKCSIKSIKQMKLDGKFDNGKSWIMNLTQFEMNKLKGL</sequence>
<gene>
    <name evidence="1" type="ORF">LCGC14_1311420</name>
</gene>
<comment type="caution">
    <text evidence="1">The sequence shown here is derived from an EMBL/GenBank/DDBJ whole genome shotgun (WGS) entry which is preliminary data.</text>
</comment>
<organism evidence="1">
    <name type="scientific">marine sediment metagenome</name>
    <dbReference type="NCBI Taxonomy" id="412755"/>
    <lineage>
        <taxon>unclassified sequences</taxon>
        <taxon>metagenomes</taxon>
        <taxon>ecological metagenomes</taxon>
    </lineage>
</organism>
<accession>A0A0F9N348</accession>
<name>A0A0F9N348_9ZZZZ</name>